<evidence type="ECO:0000256" key="2">
    <source>
        <dbReference type="ARBA" id="ARBA00022692"/>
    </source>
</evidence>
<dbReference type="Pfam" id="PF00662">
    <property type="entry name" value="Proton_antipo_N"/>
    <property type="match status" value="1"/>
</dbReference>
<organism evidence="7">
    <name type="scientific">Nymphaea colorata</name>
    <name type="common">pocket water lily</name>
    <dbReference type="NCBI Taxonomy" id="210225"/>
    <lineage>
        <taxon>Eukaryota</taxon>
        <taxon>Viridiplantae</taxon>
        <taxon>Streptophyta</taxon>
        <taxon>Embryophyta</taxon>
        <taxon>Tracheophyta</taxon>
        <taxon>Spermatophyta</taxon>
        <taxon>Magnoliopsida</taxon>
        <taxon>Nymphaeales</taxon>
        <taxon>Nymphaeaceae</taxon>
        <taxon>Nymphaea</taxon>
    </lineage>
</organism>
<comment type="subcellular location">
    <subcellularLocation>
        <location evidence="1">Membrane</location>
        <topology evidence="1">Multi-pass membrane protein</topology>
    </subcellularLocation>
</comment>
<dbReference type="AlphaFoldDB" id="A0A5K1HRD0"/>
<dbReference type="EMBL" id="LR722246">
    <property type="protein sequence ID" value="VVW89978.1"/>
    <property type="molecule type" value="Genomic_DNA"/>
</dbReference>
<name>A0A5K1HRD0_9MAGN</name>
<feature type="domain" description="NADH-Ubiquinone oxidoreductase (complex I) chain 5 N-terminal" evidence="6">
    <location>
        <begin position="18"/>
        <end position="48"/>
    </location>
</feature>
<accession>A0A5K1HRD0</accession>
<evidence type="ECO:0000313" key="7">
    <source>
        <dbReference type="EMBL" id="VVW89978.1"/>
    </source>
</evidence>
<reference evidence="7" key="1">
    <citation type="submission" date="2019-09" db="EMBL/GenBank/DDBJ databases">
        <authorList>
            <person name="Zhang L."/>
        </authorList>
    </citation>
    <scope>NUCLEOTIDE SEQUENCE</scope>
</reference>
<dbReference type="PRINTS" id="PR01435">
    <property type="entry name" value="NPOXDRDTASE5"/>
</dbReference>
<dbReference type="InterPro" id="IPR001516">
    <property type="entry name" value="Proton_antipo_N"/>
</dbReference>
<keyword evidence="2 5" id="KW-0812">Transmembrane</keyword>
<gene>
    <name evidence="7" type="ORF">NYM_LOCUS30545</name>
</gene>
<evidence type="ECO:0000259" key="6">
    <source>
        <dbReference type="Pfam" id="PF00662"/>
    </source>
</evidence>
<feature type="transmembrane region" description="Helical" evidence="5">
    <location>
        <begin position="38"/>
        <end position="58"/>
    </location>
</feature>
<proteinExistence type="predicted"/>
<keyword evidence="3 5" id="KW-1133">Transmembrane helix</keyword>
<evidence type="ECO:0000256" key="3">
    <source>
        <dbReference type="ARBA" id="ARBA00022989"/>
    </source>
</evidence>
<evidence type="ECO:0000256" key="1">
    <source>
        <dbReference type="ARBA" id="ARBA00004141"/>
    </source>
</evidence>
<dbReference type="GO" id="GO:0016020">
    <property type="term" value="C:membrane"/>
    <property type="evidence" value="ECO:0007669"/>
    <property type="project" value="UniProtKB-SubCell"/>
</dbReference>
<evidence type="ECO:0000256" key="4">
    <source>
        <dbReference type="ARBA" id="ARBA00023136"/>
    </source>
</evidence>
<keyword evidence="4 5" id="KW-0472">Membrane</keyword>
<sequence>MAIQQINGSSIYEYLWSWSITSDFSLEFGYLIDPLTSIMSILITTVGTWFLSIVILYVHDRGY</sequence>
<protein>
    <recommendedName>
        <fullName evidence="6">NADH-Ubiquinone oxidoreductase (complex I) chain 5 N-terminal domain-containing protein</fullName>
    </recommendedName>
</protein>
<evidence type="ECO:0000256" key="5">
    <source>
        <dbReference type="SAM" id="Phobius"/>
    </source>
</evidence>